<evidence type="ECO:0000256" key="5">
    <source>
        <dbReference type="ARBA" id="ARBA00023128"/>
    </source>
</evidence>
<proteinExistence type="inferred from homology"/>
<keyword evidence="3" id="KW-0809">Transit peptide</keyword>
<reference evidence="10" key="1">
    <citation type="journal article" date="2020" name="Stud. Mycol.">
        <title>101 Dothideomycetes genomes: a test case for predicting lifestyles and emergence of pathogens.</title>
        <authorList>
            <person name="Haridas S."/>
            <person name="Albert R."/>
            <person name="Binder M."/>
            <person name="Bloem J."/>
            <person name="Labutti K."/>
            <person name="Salamov A."/>
            <person name="Andreopoulos B."/>
            <person name="Baker S."/>
            <person name="Barry K."/>
            <person name="Bills G."/>
            <person name="Bluhm B."/>
            <person name="Cannon C."/>
            <person name="Castanera R."/>
            <person name="Culley D."/>
            <person name="Daum C."/>
            <person name="Ezra D."/>
            <person name="Gonzalez J."/>
            <person name="Henrissat B."/>
            <person name="Kuo A."/>
            <person name="Liang C."/>
            <person name="Lipzen A."/>
            <person name="Lutzoni F."/>
            <person name="Magnuson J."/>
            <person name="Mondo S."/>
            <person name="Nolan M."/>
            <person name="Ohm R."/>
            <person name="Pangilinan J."/>
            <person name="Park H.-J."/>
            <person name="Ramirez L."/>
            <person name="Alfaro M."/>
            <person name="Sun H."/>
            <person name="Tritt A."/>
            <person name="Yoshinaga Y."/>
            <person name="Zwiers L.-H."/>
            <person name="Turgeon B."/>
            <person name="Goodwin S."/>
            <person name="Spatafora J."/>
            <person name="Crous P."/>
            <person name="Grigoriev I."/>
        </authorList>
    </citation>
    <scope>NUCLEOTIDE SEQUENCE</scope>
    <source>
        <strain evidence="10">CBS 121167</strain>
    </source>
</reference>
<keyword evidence="11" id="KW-1185">Reference proteome</keyword>
<dbReference type="GeneID" id="54295515"/>
<protein>
    <recommendedName>
        <fullName evidence="7">Large ribosomal subunit protein mL46</fullName>
    </recommendedName>
</protein>
<evidence type="ECO:0000256" key="7">
    <source>
        <dbReference type="ARBA" id="ARBA00035190"/>
    </source>
</evidence>
<dbReference type="GO" id="GO:0003735">
    <property type="term" value="F:structural constituent of ribosome"/>
    <property type="evidence" value="ECO:0007669"/>
    <property type="project" value="InterPro"/>
</dbReference>
<dbReference type="InterPro" id="IPR040008">
    <property type="entry name" value="Ribosomal_mL46"/>
</dbReference>
<name>A0A6A6BLF0_9PEZI</name>
<dbReference type="CDD" id="cd04661">
    <property type="entry name" value="NUDIX_MRP_L46"/>
    <property type="match status" value="1"/>
</dbReference>
<evidence type="ECO:0000313" key="11">
    <source>
        <dbReference type="Proteomes" id="UP000799438"/>
    </source>
</evidence>
<evidence type="ECO:0000259" key="9">
    <source>
        <dbReference type="Pfam" id="PF11788"/>
    </source>
</evidence>
<evidence type="ECO:0000313" key="10">
    <source>
        <dbReference type="EMBL" id="KAF2144223.1"/>
    </source>
</evidence>
<dbReference type="FunFam" id="3.90.79.10:FF:000018">
    <property type="entry name" value="39S ribosomal protein L46, mitochondrial"/>
    <property type="match status" value="1"/>
</dbReference>
<evidence type="ECO:0000256" key="3">
    <source>
        <dbReference type="ARBA" id="ARBA00022946"/>
    </source>
</evidence>
<dbReference type="Proteomes" id="UP000799438">
    <property type="component" value="Unassembled WGS sequence"/>
</dbReference>
<evidence type="ECO:0000256" key="1">
    <source>
        <dbReference type="ARBA" id="ARBA00004173"/>
    </source>
</evidence>
<evidence type="ECO:0000256" key="2">
    <source>
        <dbReference type="ARBA" id="ARBA00009070"/>
    </source>
</evidence>
<gene>
    <name evidence="10" type="ORF">K452DRAFT_246489</name>
</gene>
<dbReference type="GO" id="GO:0005762">
    <property type="term" value="C:mitochondrial large ribosomal subunit"/>
    <property type="evidence" value="ECO:0007669"/>
    <property type="project" value="TreeGrafter"/>
</dbReference>
<dbReference type="InterPro" id="IPR033650">
    <property type="entry name" value="Ribosomal_mL46_NUDIX"/>
</dbReference>
<evidence type="ECO:0000256" key="8">
    <source>
        <dbReference type="SAM" id="MobiDB-lite"/>
    </source>
</evidence>
<dbReference type="PANTHER" id="PTHR13124">
    <property type="entry name" value="39S RIBOSOMAL PROTEIN L46, MITOCHONDRIAL PRECURSOR-RELATED"/>
    <property type="match status" value="1"/>
</dbReference>
<dbReference type="AlphaFoldDB" id="A0A6A6BLF0"/>
<accession>A0A6A6BLF0</accession>
<dbReference type="GO" id="GO:0005743">
    <property type="term" value="C:mitochondrial inner membrane"/>
    <property type="evidence" value="ECO:0007669"/>
    <property type="project" value="UniProtKB-ARBA"/>
</dbReference>
<comment type="similarity">
    <text evidence="2">Belongs to the mitochondrion-specific ribosomal protein mL46 family.</text>
</comment>
<keyword evidence="4" id="KW-0689">Ribosomal protein</keyword>
<sequence>MIAGQRSARQLASRSVKDNICISCRETISRRGYASAVAEASAVQSADPPIVQASTPQLSYQLRAGVVLSRPPVLTRDLHPFEKAYFLYQRRLNERLALPFTRYFYYKPDTPEDIEWKRKIRERKTPAHEIGTYHAYGKEGWNDELLVGAQESEPEWQRESLLKDSFVPKKRAPGAEVDPAKEKKEQQETASKKPMPRVTEADLAGDEKSLNRKLSRTLYLLVKGPEGRWSFPQDLLIGRENLHRAAERVLVQSAGINMNTWVVGNVPIGHYEYKFPKAIENTPANKVELGEKVWFMKARIFAGQADLSENKLGLREFKWLAKEEIEPIVTMKYWSSVRNMLTER</sequence>
<dbReference type="RefSeq" id="XP_033399935.1">
    <property type="nucleotide sequence ID" value="XM_033538019.1"/>
</dbReference>
<feature type="region of interest" description="Disordered" evidence="8">
    <location>
        <begin position="171"/>
        <end position="204"/>
    </location>
</feature>
<dbReference type="EMBL" id="ML995480">
    <property type="protein sequence ID" value="KAF2144223.1"/>
    <property type="molecule type" value="Genomic_DNA"/>
</dbReference>
<dbReference type="PANTHER" id="PTHR13124:SF12">
    <property type="entry name" value="LARGE RIBOSOMAL SUBUNIT PROTEIN ML46"/>
    <property type="match status" value="1"/>
</dbReference>
<organism evidence="10 11">
    <name type="scientific">Aplosporella prunicola CBS 121167</name>
    <dbReference type="NCBI Taxonomy" id="1176127"/>
    <lineage>
        <taxon>Eukaryota</taxon>
        <taxon>Fungi</taxon>
        <taxon>Dikarya</taxon>
        <taxon>Ascomycota</taxon>
        <taxon>Pezizomycotina</taxon>
        <taxon>Dothideomycetes</taxon>
        <taxon>Dothideomycetes incertae sedis</taxon>
        <taxon>Botryosphaeriales</taxon>
        <taxon>Aplosporellaceae</taxon>
        <taxon>Aplosporella</taxon>
    </lineage>
</organism>
<evidence type="ECO:0000256" key="6">
    <source>
        <dbReference type="ARBA" id="ARBA00023274"/>
    </source>
</evidence>
<keyword evidence="5" id="KW-0496">Mitochondrion</keyword>
<comment type="subcellular location">
    <subcellularLocation>
        <location evidence="1">Mitochondrion</location>
    </subcellularLocation>
</comment>
<dbReference type="Pfam" id="PF11788">
    <property type="entry name" value="MRP-L46"/>
    <property type="match status" value="1"/>
</dbReference>
<feature type="compositionally biased region" description="Basic and acidic residues" evidence="8">
    <location>
        <begin position="178"/>
        <end position="191"/>
    </location>
</feature>
<dbReference type="Gene3D" id="3.90.79.10">
    <property type="entry name" value="Nucleoside Triphosphate Pyrophosphohydrolase"/>
    <property type="match status" value="1"/>
</dbReference>
<keyword evidence="6" id="KW-0687">Ribonucleoprotein</keyword>
<evidence type="ECO:0000256" key="4">
    <source>
        <dbReference type="ARBA" id="ARBA00022980"/>
    </source>
</evidence>
<dbReference type="OrthoDB" id="414075at2759"/>
<feature type="domain" description="Large ribosomal subunit protein mL46 N-terminal" evidence="9">
    <location>
        <begin position="60"/>
        <end position="202"/>
    </location>
</feature>
<dbReference type="InterPro" id="IPR021757">
    <property type="entry name" value="Ribosomal_mL46_N"/>
</dbReference>